<dbReference type="Gene3D" id="1.20.1720.10">
    <property type="entry name" value="Multidrug resistance protein D"/>
    <property type="match status" value="1"/>
</dbReference>
<dbReference type="Proteomes" id="UP000279236">
    <property type="component" value="Unassembled WGS sequence"/>
</dbReference>
<feature type="compositionally biased region" description="Basic and acidic residues" evidence="7">
    <location>
        <begin position="20"/>
        <end position="83"/>
    </location>
</feature>
<feature type="transmembrane region" description="Helical" evidence="8">
    <location>
        <begin position="457"/>
        <end position="474"/>
    </location>
</feature>
<sequence>MATHETGEYAVDDIDQSILDTHHEHHEHDHDHVRHADEREPRSGAVGERVHEQHCHKFPSDESRDPEFDSAKPDTVRKSHDVQDDTECRCTRVEVDVVGDGDGSKTKDTSAVDPKYALQDQTNLLPIKQVIVVFVGLSCALFCALLDQTIVTTALPTLGKVFNATDISSWVGTAYMLTSTSFQPLYGRLSDIFGRKVVLLANIMIFLVGSIGAACAQTMIQLIVFRSISGLGAGGILTLSLIIIADIVSLKDRGKFQGISGGVVALANSLGPVLGGIFSEIGWRWCFYINLPITGLSLVVIFFVLPLRKVTGSAKEKLKKIDYYGAVLTLVWAMLVLLALSWAGTTYSWTSAAVLAPLIIGLLLAAFWVFMEAKLIPLPLAPMYIFKNQTVSASMATTFGNGVGFFVTLYYLPQYLQVVRGETPIQAAVDMLPLTFVQVFFVFFSGFMVAKTGDYKWTLLIGFFIWTIGLGLISTVNPTTPKAHLIGYQVIIGLGAGPTFQTSLIAIQASVARQDMAIATGLRNFLRMLGGTVALAISAAIMNNIARSKLDAAFTADMVGKILQAPTELQELGLTDSQIEYVRLAYSKGINGCFWFCIPISGISFFITLFFVKRVSLKRDDEARLKEEAKAWLEERKKGSHKGEGDHSDEEKTIGTVTADTGHSGSPSVPLSERTMTAEIEQEESRGKNVGAH</sequence>
<organism evidence="10 11">
    <name type="scientific">Apiotrichum porosum</name>
    <dbReference type="NCBI Taxonomy" id="105984"/>
    <lineage>
        <taxon>Eukaryota</taxon>
        <taxon>Fungi</taxon>
        <taxon>Dikarya</taxon>
        <taxon>Basidiomycota</taxon>
        <taxon>Agaricomycotina</taxon>
        <taxon>Tremellomycetes</taxon>
        <taxon>Trichosporonales</taxon>
        <taxon>Trichosporonaceae</taxon>
        <taxon>Apiotrichum</taxon>
    </lineage>
</organism>
<keyword evidence="4 8" id="KW-0812">Transmembrane</keyword>
<feature type="transmembrane region" description="Helical" evidence="8">
    <location>
        <begin position="262"/>
        <end position="281"/>
    </location>
</feature>
<gene>
    <name evidence="10" type="ORF">EHS24_002951</name>
</gene>
<protein>
    <recommendedName>
        <fullName evidence="9">Major facilitator superfamily (MFS) profile domain-containing protein</fullName>
    </recommendedName>
</protein>
<comment type="caution">
    <text evidence="10">The sequence shown here is derived from an EMBL/GenBank/DDBJ whole genome shotgun (WGS) entry which is preliminary data.</text>
</comment>
<keyword evidence="5 8" id="KW-1133">Transmembrane helix</keyword>
<evidence type="ECO:0000256" key="2">
    <source>
        <dbReference type="ARBA" id="ARBA00008335"/>
    </source>
</evidence>
<feature type="transmembrane region" description="Helical" evidence="8">
    <location>
        <begin position="349"/>
        <end position="370"/>
    </location>
</feature>
<dbReference type="PANTHER" id="PTHR23501:SF189">
    <property type="entry name" value="DRUG TRANSPORTER, PUTATIVE (AFU_ORTHOLOGUE AFUA_4G03920)-RELATED"/>
    <property type="match status" value="1"/>
</dbReference>
<dbReference type="PROSITE" id="PS50850">
    <property type="entry name" value="MFS"/>
    <property type="match status" value="1"/>
</dbReference>
<feature type="transmembrane region" description="Helical" evidence="8">
    <location>
        <begin position="486"/>
        <end position="507"/>
    </location>
</feature>
<evidence type="ECO:0000256" key="4">
    <source>
        <dbReference type="ARBA" id="ARBA00022692"/>
    </source>
</evidence>
<dbReference type="Gene3D" id="1.20.1250.20">
    <property type="entry name" value="MFS general substrate transporter like domains"/>
    <property type="match status" value="1"/>
</dbReference>
<feature type="transmembrane region" description="Helical" evidence="8">
    <location>
        <begin position="391"/>
        <end position="412"/>
    </location>
</feature>
<dbReference type="InterPro" id="IPR020846">
    <property type="entry name" value="MFS_dom"/>
</dbReference>
<comment type="similarity">
    <text evidence="2">Belongs to the major facilitator superfamily.</text>
</comment>
<evidence type="ECO:0000256" key="7">
    <source>
        <dbReference type="SAM" id="MobiDB-lite"/>
    </source>
</evidence>
<keyword evidence="11" id="KW-1185">Reference proteome</keyword>
<feature type="transmembrane region" description="Helical" evidence="8">
    <location>
        <begin position="167"/>
        <end position="186"/>
    </location>
</feature>
<evidence type="ECO:0000256" key="8">
    <source>
        <dbReference type="SAM" id="Phobius"/>
    </source>
</evidence>
<dbReference type="Pfam" id="PF07690">
    <property type="entry name" value="MFS_1"/>
    <property type="match status" value="1"/>
</dbReference>
<evidence type="ECO:0000313" key="11">
    <source>
        <dbReference type="Proteomes" id="UP000279236"/>
    </source>
</evidence>
<dbReference type="InterPro" id="IPR011701">
    <property type="entry name" value="MFS"/>
</dbReference>
<feature type="region of interest" description="Disordered" evidence="7">
    <location>
        <begin position="1"/>
        <end position="83"/>
    </location>
</feature>
<feature type="transmembrane region" description="Helical" evidence="8">
    <location>
        <begin position="323"/>
        <end position="343"/>
    </location>
</feature>
<dbReference type="FunFam" id="1.20.1720.10:FF:000013">
    <property type="entry name" value="Related to multidrug resistance proteins"/>
    <property type="match status" value="1"/>
</dbReference>
<dbReference type="RefSeq" id="XP_028473027.1">
    <property type="nucleotide sequence ID" value="XM_028618660.1"/>
</dbReference>
<comment type="subcellular location">
    <subcellularLocation>
        <location evidence="1">Endomembrane system</location>
        <topology evidence="1">Multi-pass membrane protein</topology>
    </subcellularLocation>
</comment>
<dbReference type="GeneID" id="39587494"/>
<dbReference type="GO" id="GO:0005886">
    <property type="term" value="C:plasma membrane"/>
    <property type="evidence" value="ECO:0007669"/>
    <property type="project" value="TreeGrafter"/>
</dbReference>
<dbReference type="CDD" id="cd17502">
    <property type="entry name" value="MFS_Azr1_MDR_like"/>
    <property type="match status" value="1"/>
</dbReference>
<feature type="transmembrane region" description="Helical" evidence="8">
    <location>
        <begin position="589"/>
        <end position="612"/>
    </location>
</feature>
<dbReference type="PRINTS" id="PR01036">
    <property type="entry name" value="TCRTETB"/>
</dbReference>
<evidence type="ECO:0000256" key="3">
    <source>
        <dbReference type="ARBA" id="ARBA00022448"/>
    </source>
</evidence>
<feature type="compositionally biased region" description="Basic and acidic residues" evidence="7">
    <location>
        <begin position="635"/>
        <end position="653"/>
    </location>
</feature>
<dbReference type="GO" id="GO:0012505">
    <property type="term" value="C:endomembrane system"/>
    <property type="evidence" value="ECO:0007669"/>
    <property type="project" value="UniProtKB-SubCell"/>
</dbReference>
<dbReference type="OrthoDB" id="10021397at2759"/>
<feature type="transmembrane region" description="Helical" evidence="8">
    <location>
        <begin position="528"/>
        <end position="546"/>
    </location>
</feature>
<feature type="transmembrane region" description="Helical" evidence="8">
    <location>
        <begin position="130"/>
        <end position="155"/>
    </location>
</feature>
<dbReference type="AlphaFoldDB" id="A0A427XG59"/>
<dbReference type="EMBL" id="RSCE01000014">
    <property type="protein sequence ID" value="RSH77880.1"/>
    <property type="molecule type" value="Genomic_DNA"/>
</dbReference>
<dbReference type="SUPFAM" id="SSF103473">
    <property type="entry name" value="MFS general substrate transporter"/>
    <property type="match status" value="1"/>
</dbReference>
<keyword evidence="3" id="KW-0813">Transport</keyword>
<evidence type="ECO:0000259" key="9">
    <source>
        <dbReference type="PROSITE" id="PS50850"/>
    </source>
</evidence>
<evidence type="ECO:0000313" key="10">
    <source>
        <dbReference type="EMBL" id="RSH77880.1"/>
    </source>
</evidence>
<feature type="region of interest" description="Disordered" evidence="7">
    <location>
        <begin position="635"/>
        <end position="693"/>
    </location>
</feature>
<name>A0A427XG59_9TREE</name>
<proteinExistence type="inferred from homology"/>
<reference evidence="10 11" key="1">
    <citation type="submission" date="2018-11" db="EMBL/GenBank/DDBJ databases">
        <title>Genome sequence of Apiotrichum porosum DSM 27194.</title>
        <authorList>
            <person name="Aliyu H."/>
            <person name="Gorte O."/>
            <person name="Ochsenreither K."/>
        </authorList>
    </citation>
    <scope>NUCLEOTIDE SEQUENCE [LARGE SCALE GENOMIC DNA]</scope>
    <source>
        <strain evidence="10 11">DSM 27194</strain>
    </source>
</reference>
<feature type="compositionally biased region" description="Polar residues" evidence="7">
    <location>
        <begin position="655"/>
        <end position="669"/>
    </location>
</feature>
<dbReference type="PANTHER" id="PTHR23501">
    <property type="entry name" value="MAJOR FACILITATOR SUPERFAMILY"/>
    <property type="match status" value="1"/>
</dbReference>
<evidence type="ECO:0000256" key="6">
    <source>
        <dbReference type="ARBA" id="ARBA00023136"/>
    </source>
</evidence>
<feature type="transmembrane region" description="Helical" evidence="8">
    <location>
        <begin position="287"/>
        <end position="307"/>
    </location>
</feature>
<feature type="transmembrane region" description="Helical" evidence="8">
    <location>
        <begin position="432"/>
        <end position="450"/>
    </location>
</feature>
<evidence type="ECO:0000256" key="1">
    <source>
        <dbReference type="ARBA" id="ARBA00004127"/>
    </source>
</evidence>
<keyword evidence="6 8" id="KW-0472">Membrane</keyword>
<feature type="transmembrane region" description="Helical" evidence="8">
    <location>
        <begin position="230"/>
        <end position="250"/>
    </location>
</feature>
<dbReference type="InterPro" id="IPR036259">
    <property type="entry name" value="MFS_trans_sf"/>
</dbReference>
<accession>A0A427XG59</accession>
<feature type="transmembrane region" description="Helical" evidence="8">
    <location>
        <begin position="198"/>
        <end position="224"/>
    </location>
</feature>
<dbReference type="GO" id="GO:0022857">
    <property type="term" value="F:transmembrane transporter activity"/>
    <property type="evidence" value="ECO:0007669"/>
    <property type="project" value="InterPro"/>
</dbReference>
<feature type="domain" description="Major facilitator superfamily (MFS) profile" evidence="9">
    <location>
        <begin position="133"/>
        <end position="616"/>
    </location>
</feature>
<evidence type="ECO:0000256" key="5">
    <source>
        <dbReference type="ARBA" id="ARBA00022989"/>
    </source>
</evidence>